<name>A0A0P1H5D0_9RHOB</name>
<dbReference type="RefSeq" id="WP_058284376.1">
    <property type="nucleotide sequence ID" value="NZ_CYSR01000002.1"/>
</dbReference>
<evidence type="ECO:0000313" key="2">
    <source>
        <dbReference type="Proteomes" id="UP000051326"/>
    </source>
</evidence>
<proteinExistence type="predicted"/>
<protein>
    <submittedName>
        <fullName evidence="1">Uncharacterized protein</fullName>
    </submittedName>
</protein>
<sequence length="172" mass="18117">MIDVILTIIAASAQPGPDGAAPEAAALSAPAPEAAALSAPAPAAPALAAEPQEATGRFTTAAEVKPILAATRASWIHVRQFGGQDLLYVTHLWSWRCGLAQVRLGVNGAAPELWPLPECHLDEGLPNMIKAEDGMPYRSYPPGSIQQVAVEVTYDDLSRETLTFGRNGQPLQ</sequence>
<dbReference type="STRING" id="1396826.PHA8399_00243"/>
<dbReference type="Proteomes" id="UP000051326">
    <property type="component" value="Unassembled WGS sequence"/>
</dbReference>
<dbReference type="EMBL" id="CYSR01000002">
    <property type="protein sequence ID" value="CUH98134.1"/>
    <property type="molecule type" value="Genomic_DNA"/>
</dbReference>
<evidence type="ECO:0000313" key="1">
    <source>
        <dbReference type="EMBL" id="CUH98134.1"/>
    </source>
</evidence>
<organism evidence="1 2">
    <name type="scientific">Leisingera aquaemixtae</name>
    <dbReference type="NCBI Taxonomy" id="1396826"/>
    <lineage>
        <taxon>Bacteria</taxon>
        <taxon>Pseudomonadati</taxon>
        <taxon>Pseudomonadota</taxon>
        <taxon>Alphaproteobacteria</taxon>
        <taxon>Rhodobacterales</taxon>
        <taxon>Roseobacteraceae</taxon>
        <taxon>Leisingera</taxon>
    </lineage>
</organism>
<dbReference type="AlphaFoldDB" id="A0A0P1H5D0"/>
<reference evidence="1 2" key="1">
    <citation type="submission" date="2015-09" db="EMBL/GenBank/DDBJ databases">
        <authorList>
            <consortium name="Swine Surveillance"/>
        </authorList>
    </citation>
    <scope>NUCLEOTIDE SEQUENCE [LARGE SCALE GENOMIC DNA]</scope>
    <source>
        <strain evidence="1 2">CECT 8399</strain>
    </source>
</reference>
<accession>A0A0P1H5D0</accession>
<gene>
    <name evidence="1" type="ORF">PHA8399_00243</name>
</gene>